<evidence type="ECO:0000313" key="3">
    <source>
        <dbReference type="Proteomes" id="UP001358614"/>
    </source>
</evidence>
<accession>A0AAX4KF90</accession>
<dbReference type="GeneID" id="91101594"/>
<feature type="compositionally biased region" description="Gly residues" evidence="1">
    <location>
        <begin position="102"/>
        <end position="112"/>
    </location>
</feature>
<dbReference type="AlphaFoldDB" id="A0AAX4KF90"/>
<protein>
    <recommendedName>
        <fullName evidence="4">Tyrosinase copper-binding domain-containing protein</fullName>
    </recommendedName>
</protein>
<dbReference type="KEGG" id="ker:91101594"/>
<evidence type="ECO:0000313" key="2">
    <source>
        <dbReference type="EMBL" id="WWD04719.1"/>
    </source>
</evidence>
<feature type="compositionally biased region" description="Polar residues" evidence="1">
    <location>
        <begin position="195"/>
        <end position="205"/>
    </location>
</feature>
<feature type="compositionally biased region" description="Polar residues" evidence="1">
    <location>
        <begin position="146"/>
        <end position="170"/>
    </location>
</feature>
<dbReference type="EMBL" id="CP144089">
    <property type="protein sequence ID" value="WWD04719.1"/>
    <property type="molecule type" value="Genomic_DNA"/>
</dbReference>
<evidence type="ECO:0000256" key="1">
    <source>
        <dbReference type="SAM" id="MobiDB-lite"/>
    </source>
</evidence>
<name>A0AAX4KF90_9TREE</name>
<gene>
    <name evidence="2" type="ORF">V865_002790</name>
</gene>
<sequence>MQPSRPHHLTTLDQTIHNLASQQATSKFIASMGRNPREQDLGSDPYCKEYWHAHRHYTDHFATKAEESSDVRSHIEWDIGLVPGGTKHGMNRIQYEQFPADGGAGTAATGGGREYRPNPGSPIFSTFKSSSGTSHGNTDYLGLPTHHNTYSPLSVQGWSGTNSPAPSTSGSGNGEDDGAGYPYYSGSEGGYDVSQGHTPDYSGNY</sequence>
<feature type="region of interest" description="Disordered" evidence="1">
    <location>
        <begin position="101"/>
        <end position="205"/>
    </location>
</feature>
<feature type="compositionally biased region" description="Polar residues" evidence="1">
    <location>
        <begin position="123"/>
        <end position="137"/>
    </location>
</feature>
<dbReference type="RefSeq" id="XP_066082686.1">
    <property type="nucleotide sequence ID" value="XM_066226589.1"/>
</dbReference>
<reference evidence="2 3" key="1">
    <citation type="submission" date="2024-01" db="EMBL/GenBank/DDBJ databases">
        <title>Comparative genomics of Cryptococcus and Kwoniella reveals pathogenesis evolution and contrasting modes of karyotype evolution via chromosome fusion or intercentromeric recombination.</title>
        <authorList>
            <person name="Coelho M.A."/>
            <person name="David-Palma M."/>
            <person name="Shea T."/>
            <person name="Bowers K."/>
            <person name="McGinley-Smith S."/>
            <person name="Mohammad A.W."/>
            <person name="Gnirke A."/>
            <person name="Yurkov A.M."/>
            <person name="Nowrousian M."/>
            <person name="Sun S."/>
            <person name="Cuomo C.A."/>
            <person name="Heitman J."/>
        </authorList>
    </citation>
    <scope>NUCLEOTIDE SEQUENCE [LARGE SCALE GENOMIC DNA]</scope>
    <source>
        <strain evidence="2 3">PYCC6329</strain>
    </source>
</reference>
<keyword evidence="3" id="KW-1185">Reference proteome</keyword>
<evidence type="ECO:0008006" key="4">
    <source>
        <dbReference type="Google" id="ProtNLM"/>
    </source>
</evidence>
<proteinExistence type="predicted"/>
<organism evidence="2 3">
    <name type="scientific">Kwoniella europaea PYCC6329</name>
    <dbReference type="NCBI Taxonomy" id="1423913"/>
    <lineage>
        <taxon>Eukaryota</taxon>
        <taxon>Fungi</taxon>
        <taxon>Dikarya</taxon>
        <taxon>Basidiomycota</taxon>
        <taxon>Agaricomycotina</taxon>
        <taxon>Tremellomycetes</taxon>
        <taxon>Tremellales</taxon>
        <taxon>Cryptococcaceae</taxon>
        <taxon>Kwoniella</taxon>
    </lineage>
</organism>
<dbReference type="Proteomes" id="UP001358614">
    <property type="component" value="Chromosome 1"/>
</dbReference>